<dbReference type="GO" id="GO:0004806">
    <property type="term" value="F:triacylglycerol lipase activity"/>
    <property type="evidence" value="ECO:0007669"/>
    <property type="project" value="TreeGrafter"/>
</dbReference>
<dbReference type="EMBL" id="SNWR01000001">
    <property type="protein sequence ID" value="TDO37114.1"/>
    <property type="molecule type" value="Genomic_DNA"/>
</dbReference>
<dbReference type="RefSeq" id="WP_166661061.1">
    <property type="nucleotide sequence ID" value="NZ_BOMD01000100.1"/>
</dbReference>
<evidence type="ECO:0000313" key="6">
    <source>
        <dbReference type="Proteomes" id="UP000294901"/>
    </source>
</evidence>
<dbReference type="SUPFAM" id="SSF52266">
    <property type="entry name" value="SGNH hydrolase"/>
    <property type="match status" value="1"/>
</dbReference>
<dbReference type="CDD" id="cd01823">
    <property type="entry name" value="SEST_like"/>
    <property type="match status" value="1"/>
</dbReference>
<feature type="active site" evidence="1">
    <location>
        <position position="241"/>
    </location>
</feature>
<keyword evidence="2" id="KW-1015">Disulfide bond</keyword>
<organism evidence="5 6">
    <name type="scientific">Paractinoplanes brasiliensis</name>
    <dbReference type="NCBI Taxonomy" id="52695"/>
    <lineage>
        <taxon>Bacteria</taxon>
        <taxon>Bacillati</taxon>
        <taxon>Actinomycetota</taxon>
        <taxon>Actinomycetes</taxon>
        <taxon>Micromonosporales</taxon>
        <taxon>Micromonosporaceae</taxon>
        <taxon>Paractinoplanes</taxon>
    </lineage>
</organism>
<dbReference type="GO" id="GO:0019433">
    <property type="term" value="P:triglyceride catabolic process"/>
    <property type="evidence" value="ECO:0007669"/>
    <property type="project" value="TreeGrafter"/>
</dbReference>
<evidence type="ECO:0000256" key="1">
    <source>
        <dbReference type="PIRSR" id="PIRSR637460-1"/>
    </source>
</evidence>
<dbReference type="PANTHER" id="PTHR37981:SF1">
    <property type="entry name" value="SGNH HYDROLASE-TYPE ESTERASE DOMAIN-CONTAINING PROTEIN"/>
    <property type="match status" value="1"/>
</dbReference>
<gene>
    <name evidence="5" type="ORF">C8E87_0712</name>
</gene>
<evidence type="ECO:0000259" key="4">
    <source>
        <dbReference type="Pfam" id="PF13472"/>
    </source>
</evidence>
<protein>
    <submittedName>
        <fullName evidence="5">Lysophospholipase L1-like esterase</fullName>
    </submittedName>
</protein>
<feature type="domain" description="SGNH hydrolase-type esterase" evidence="4">
    <location>
        <begin position="34"/>
        <end position="248"/>
    </location>
</feature>
<feature type="chain" id="PRO_5020292748" evidence="3">
    <location>
        <begin position="26"/>
        <end position="261"/>
    </location>
</feature>
<feature type="disulfide bond" evidence="2">
    <location>
        <begin position="118"/>
        <end position="126"/>
    </location>
</feature>
<comment type="caution">
    <text evidence="5">The sequence shown here is derived from an EMBL/GenBank/DDBJ whole genome shotgun (WGS) entry which is preliminary data.</text>
</comment>
<evidence type="ECO:0000256" key="3">
    <source>
        <dbReference type="SAM" id="SignalP"/>
    </source>
</evidence>
<dbReference type="PANTHER" id="PTHR37981">
    <property type="entry name" value="LIPASE 2"/>
    <property type="match status" value="1"/>
</dbReference>
<feature type="disulfide bond" evidence="2">
    <location>
        <begin position="53"/>
        <end position="78"/>
    </location>
</feature>
<reference evidence="5 6" key="1">
    <citation type="submission" date="2019-03" db="EMBL/GenBank/DDBJ databases">
        <title>Sequencing the genomes of 1000 actinobacteria strains.</title>
        <authorList>
            <person name="Klenk H.-P."/>
        </authorList>
    </citation>
    <scope>NUCLEOTIDE SEQUENCE [LARGE SCALE GENOMIC DNA]</scope>
    <source>
        <strain evidence="5 6">DSM 43805</strain>
    </source>
</reference>
<keyword evidence="6" id="KW-1185">Reference proteome</keyword>
<evidence type="ECO:0000256" key="2">
    <source>
        <dbReference type="PIRSR" id="PIRSR637460-2"/>
    </source>
</evidence>
<dbReference type="Pfam" id="PF13472">
    <property type="entry name" value="Lipase_GDSL_2"/>
    <property type="match status" value="1"/>
</dbReference>
<feature type="active site" description="Nucleophile" evidence="1">
    <location>
        <position position="38"/>
    </location>
</feature>
<dbReference type="InterPro" id="IPR037460">
    <property type="entry name" value="SEST-like"/>
</dbReference>
<feature type="disulfide bond" evidence="2">
    <location>
        <begin position="176"/>
        <end position="225"/>
    </location>
</feature>
<evidence type="ECO:0000313" key="5">
    <source>
        <dbReference type="EMBL" id="TDO37114.1"/>
    </source>
</evidence>
<accession>A0A4R6JLD1</accession>
<proteinExistence type="predicted"/>
<dbReference type="InterPro" id="IPR036514">
    <property type="entry name" value="SGNH_hydro_sf"/>
</dbReference>
<keyword evidence="3" id="KW-0732">Signal</keyword>
<dbReference type="AlphaFoldDB" id="A0A4R6JLD1"/>
<dbReference type="Gene3D" id="3.40.50.1110">
    <property type="entry name" value="SGNH hydrolase"/>
    <property type="match status" value="1"/>
</dbReference>
<sequence>MQKKLFAVAVAAVAVAALAPGAAQAAAPAGTYVALGDSYAAGVGAPPYTDPTCLRGSGGYPVLLAAEKPRNELRYDACSGATTADLLSTQLGNVDRRTRVVTVTIGGNDLGFNGIGTCMQGTDADCAVVVDEAKKFTAQTLPGRLDAVFRAIRQRAPFAEVVVTGYARFFETTPECAEVPPASLAKRHGLNDAVDGLNAQIQRRAERNNVRFADVQKRFAGHGLCGSAPWMSGPAALAPFHPTAEGYRDAYLPAVRKALCK</sequence>
<feature type="signal peptide" evidence="3">
    <location>
        <begin position="1"/>
        <end position="25"/>
    </location>
</feature>
<dbReference type="Proteomes" id="UP000294901">
    <property type="component" value="Unassembled WGS sequence"/>
</dbReference>
<dbReference type="InterPro" id="IPR013830">
    <property type="entry name" value="SGNH_hydro"/>
</dbReference>
<name>A0A4R6JLD1_9ACTN</name>